<dbReference type="STRING" id="469371.Tbis_2033"/>
<dbReference type="PROSITE" id="PS01117">
    <property type="entry name" value="HTH_MARR_1"/>
    <property type="match status" value="1"/>
</dbReference>
<dbReference type="SMART" id="SM00347">
    <property type="entry name" value="HTH_MARR"/>
    <property type="match status" value="2"/>
</dbReference>
<reference evidence="6 7" key="1">
    <citation type="submission" date="2010-01" db="EMBL/GenBank/DDBJ databases">
        <title>The complete genome of Thermobispora bispora DSM 43833.</title>
        <authorList>
            <consortium name="US DOE Joint Genome Institute (JGI-PGF)"/>
            <person name="Lucas S."/>
            <person name="Copeland A."/>
            <person name="Lapidus A."/>
            <person name="Glavina del Rio T."/>
            <person name="Dalin E."/>
            <person name="Tice H."/>
            <person name="Bruce D."/>
            <person name="Goodwin L."/>
            <person name="Pitluck S."/>
            <person name="Kyrpides N."/>
            <person name="Mavromatis K."/>
            <person name="Ivanova N."/>
            <person name="Mikhailova N."/>
            <person name="Chertkov O."/>
            <person name="Brettin T."/>
            <person name="Detter J.C."/>
            <person name="Han C."/>
            <person name="Larimer F."/>
            <person name="Land M."/>
            <person name="Hauser L."/>
            <person name="Markowitz V."/>
            <person name="Cheng J.-F."/>
            <person name="Hugenholtz P."/>
            <person name="Woyke T."/>
            <person name="Wu D."/>
            <person name="Jando M."/>
            <person name="Schneider S."/>
            <person name="Klenk H.-P."/>
            <person name="Eisen J.A."/>
        </authorList>
    </citation>
    <scope>NUCLEOTIDE SEQUENCE [LARGE SCALE GENOMIC DNA]</scope>
    <source>
        <strain evidence="7">ATCC 19993 / DSM 43833 / CBS 139.67 / JCM 10125 / KCTC 9307 / NBRC 14880 / R51</strain>
    </source>
</reference>
<evidence type="ECO:0000256" key="4">
    <source>
        <dbReference type="SAM" id="MobiDB-lite"/>
    </source>
</evidence>
<dbReference type="GO" id="GO:0003677">
    <property type="term" value="F:DNA binding"/>
    <property type="evidence" value="ECO:0007669"/>
    <property type="project" value="UniProtKB-KW"/>
</dbReference>
<accession>D6Y1Y9</accession>
<evidence type="ECO:0000313" key="6">
    <source>
        <dbReference type="EMBL" id="ADG88745.1"/>
    </source>
</evidence>
<dbReference type="PROSITE" id="PS50995">
    <property type="entry name" value="HTH_MARR_2"/>
    <property type="match status" value="2"/>
</dbReference>
<keyword evidence="3" id="KW-0804">Transcription</keyword>
<dbReference type="RefSeq" id="WP_013132278.1">
    <property type="nucleotide sequence ID" value="NC_014165.1"/>
</dbReference>
<dbReference type="GO" id="GO:0003700">
    <property type="term" value="F:DNA-binding transcription factor activity"/>
    <property type="evidence" value="ECO:0007669"/>
    <property type="project" value="InterPro"/>
</dbReference>
<organism evidence="6 7">
    <name type="scientific">Thermobispora bispora (strain ATCC 19993 / DSM 43833 / CBS 139.67 / JCM 10125 / KCTC 9307 / NBRC 14880 / R51)</name>
    <dbReference type="NCBI Taxonomy" id="469371"/>
    <lineage>
        <taxon>Bacteria</taxon>
        <taxon>Bacillati</taxon>
        <taxon>Actinomycetota</taxon>
        <taxon>Actinomycetes</taxon>
        <taxon>Streptosporangiales</taxon>
        <taxon>Streptosporangiaceae</taxon>
        <taxon>Thermobispora</taxon>
    </lineage>
</organism>
<feature type="region of interest" description="Disordered" evidence="4">
    <location>
        <begin position="1"/>
        <end position="21"/>
    </location>
</feature>
<keyword evidence="1" id="KW-0805">Transcription regulation</keyword>
<dbReference type="InterPro" id="IPR000835">
    <property type="entry name" value="HTH_MarR-typ"/>
</dbReference>
<dbReference type="InterPro" id="IPR036390">
    <property type="entry name" value="WH_DNA-bd_sf"/>
</dbReference>
<feature type="compositionally biased region" description="Acidic residues" evidence="4">
    <location>
        <begin position="1"/>
        <end position="10"/>
    </location>
</feature>
<evidence type="ECO:0000256" key="1">
    <source>
        <dbReference type="ARBA" id="ARBA00023015"/>
    </source>
</evidence>
<dbReference type="InterPro" id="IPR039422">
    <property type="entry name" value="MarR/SlyA-like"/>
</dbReference>
<dbReference type="Proteomes" id="UP000006640">
    <property type="component" value="Chromosome"/>
</dbReference>
<evidence type="ECO:0000259" key="5">
    <source>
        <dbReference type="PROSITE" id="PS50995"/>
    </source>
</evidence>
<keyword evidence="7" id="KW-1185">Reference proteome</keyword>
<feature type="domain" description="HTH marR-type" evidence="5">
    <location>
        <begin position="163"/>
        <end position="295"/>
    </location>
</feature>
<dbReference type="GO" id="GO:0006950">
    <property type="term" value="P:response to stress"/>
    <property type="evidence" value="ECO:0007669"/>
    <property type="project" value="TreeGrafter"/>
</dbReference>
<gene>
    <name evidence="6" type="ordered locus">Tbis_2033</name>
</gene>
<protein>
    <submittedName>
        <fullName evidence="6">Transcriptional regulator, MarR family</fullName>
    </submittedName>
</protein>
<dbReference type="PANTHER" id="PTHR33164:SF89">
    <property type="entry name" value="MARR FAMILY REGULATORY PROTEIN"/>
    <property type="match status" value="1"/>
</dbReference>
<keyword evidence="2" id="KW-0238">DNA-binding</keyword>
<name>D6Y1Y9_THEBD</name>
<dbReference type="HOGENOM" id="CLU_969504_0_0_11"/>
<sequence length="303" mass="34033">MRRREDEDEGCRERSAEVLDAAPPEELRAYPGYLLRRVYARFSAEKAPEGPPAREFVVLDALAEHDARSQRDLAERLGINRTIMVRLIDRLEEAGLVRRMRNPANRRSHVLSLTEAGRAALAGMREAVAERDARLTAALTPGERRRLAELLSRLLQEPERPAIRSVEYLVAQAHLRMRRVGDAMLSDVGLRIRHYGPLSALERLGPCPQQRLARHLAITEPAAAEVVDELVRAGLVARGQDADDRRRYALELTELGRERLTRVREAVERLRGMVVDALGAEGEAELRALLLRLLPREEGAPAA</sequence>
<dbReference type="eggNOG" id="COG1846">
    <property type="taxonomic scope" value="Bacteria"/>
</dbReference>
<dbReference type="AlphaFoldDB" id="D6Y1Y9"/>
<dbReference type="KEGG" id="tbi:Tbis_2033"/>
<dbReference type="SUPFAM" id="SSF46785">
    <property type="entry name" value="Winged helix' DNA-binding domain"/>
    <property type="match status" value="2"/>
</dbReference>
<evidence type="ECO:0000256" key="2">
    <source>
        <dbReference type="ARBA" id="ARBA00023125"/>
    </source>
</evidence>
<dbReference type="PANTHER" id="PTHR33164">
    <property type="entry name" value="TRANSCRIPTIONAL REGULATOR, MARR FAMILY"/>
    <property type="match status" value="1"/>
</dbReference>
<dbReference type="PRINTS" id="PR00598">
    <property type="entry name" value="HTHMARR"/>
</dbReference>
<dbReference type="Pfam" id="PF01047">
    <property type="entry name" value="MarR"/>
    <property type="match status" value="2"/>
</dbReference>
<dbReference type="InterPro" id="IPR023187">
    <property type="entry name" value="Tscrpt_reg_MarR-type_CS"/>
</dbReference>
<evidence type="ECO:0000256" key="3">
    <source>
        <dbReference type="ARBA" id="ARBA00023163"/>
    </source>
</evidence>
<proteinExistence type="predicted"/>
<dbReference type="InterPro" id="IPR036388">
    <property type="entry name" value="WH-like_DNA-bd_sf"/>
</dbReference>
<feature type="domain" description="HTH marR-type" evidence="5">
    <location>
        <begin position="28"/>
        <end position="156"/>
    </location>
</feature>
<dbReference type="EMBL" id="CP001874">
    <property type="protein sequence ID" value="ADG88745.1"/>
    <property type="molecule type" value="Genomic_DNA"/>
</dbReference>
<dbReference type="Gene3D" id="1.10.10.10">
    <property type="entry name" value="Winged helix-like DNA-binding domain superfamily/Winged helix DNA-binding domain"/>
    <property type="match status" value="2"/>
</dbReference>
<evidence type="ECO:0000313" key="7">
    <source>
        <dbReference type="Proteomes" id="UP000006640"/>
    </source>
</evidence>